<dbReference type="PIRSF" id="PIRSF018571">
    <property type="entry name" value="SpoIIGA"/>
    <property type="match status" value="1"/>
</dbReference>
<name>A0ABN1JB67_9CLOT</name>
<keyword evidence="1" id="KW-0472">Membrane</keyword>
<sequence length="261" mass="29888">MVIYLDVLIFQNFIVNLFLLVVTSQTLKISKKILSYVLAAFLGSLYVLVIIYPSLNFFSSIIFKILVAFFIVWIAFRKNNIFFNLKATAIYICYSMIIAGICIFMECSYNSSSFNIIIGNFSYKKLLMALMILYIVASKVVWFIKDRKDISQFIYDVNIVLNNRITKVKAFLDTGNELREPATNLPVIIVDREVFLNINLDDYDKFYIPYSVINGHSGNLKGFKPEGIYIGDEKKQAIIGISEEKLSSIKDYQALLSRGIV</sequence>
<accession>A0ABN1JB67</accession>
<dbReference type="EMBL" id="BAAACG010000006">
    <property type="protein sequence ID" value="GAA0734612.1"/>
    <property type="molecule type" value="Genomic_DNA"/>
</dbReference>
<comment type="caution">
    <text evidence="2">The sequence shown here is derived from an EMBL/GenBank/DDBJ whole genome shotgun (WGS) entry which is preliminary data.</text>
</comment>
<gene>
    <name evidence="2" type="primary">spoIIGA</name>
    <name evidence="2" type="ORF">GCM10008906_06940</name>
</gene>
<evidence type="ECO:0000313" key="2">
    <source>
        <dbReference type="EMBL" id="GAA0734612.1"/>
    </source>
</evidence>
<feature type="transmembrane region" description="Helical" evidence="1">
    <location>
        <begin position="126"/>
        <end position="144"/>
    </location>
</feature>
<reference evidence="2 3" key="1">
    <citation type="journal article" date="2019" name="Int. J. Syst. Evol. Microbiol.">
        <title>The Global Catalogue of Microorganisms (GCM) 10K type strain sequencing project: providing services to taxonomists for standard genome sequencing and annotation.</title>
        <authorList>
            <consortium name="The Broad Institute Genomics Platform"/>
            <consortium name="The Broad Institute Genome Sequencing Center for Infectious Disease"/>
            <person name="Wu L."/>
            <person name="Ma J."/>
        </authorList>
    </citation>
    <scope>NUCLEOTIDE SEQUENCE [LARGE SCALE GENOMIC DNA]</scope>
    <source>
        <strain evidence="2 3">JCM 1407</strain>
    </source>
</reference>
<feature type="transmembrane region" description="Helical" evidence="1">
    <location>
        <begin position="34"/>
        <end position="52"/>
    </location>
</feature>
<keyword evidence="3" id="KW-1185">Reference proteome</keyword>
<evidence type="ECO:0000256" key="1">
    <source>
        <dbReference type="SAM" id="Phobius"/>
    </source>
</evidence>
<dbReference type="RefSeq" id="WP_343758927.1">
    <property type="nucleotide sequence ID" value="NZ_BAAACG010000006.1"/>
</dbReference>
<dbReference type="InterPro" id="IPR005081">
    <property type="entry name" value="SpoIIGA"/>
</dbReference>
<organism evidence="2 3">
    <name type="scientific">Clostridium oceanicum</name>
    <dbReference type="NCBI Taxonomy" id="1543"/>
    <lineage>
        <taxon>Bacteria</taxon>
        <taxon>Bacillati</taxon>
        <taxon>Bacillota</taxon>
        <taxon>Clostridia</taxon>
        <taxon>Eubacteriales</taxon>
        <taxon>Clostridiaceae</taxon>
        <taxon>Clostridium</taxon>
    </lineage>
</organism>
<keyword evidence="1" id="KW-0812">Transmembrane</keyword>
<dbReference type="Pfam" id="PF03419">
    <property type="entry name" value="Peptidase_U4"/>
    <property type="match status" value="1"/>
</dbReference>
<feature type="transmembrane region" description="Helical" evidence="1">
    <location>
        <begin position="58"/>
        <end position="76"/>
    </location>
</feature>
<evidence type="ECO:0000313" key="3">
    <source>
        <dbReference type="Proteomes" id="UP001501510"/>
    </source>
</evidence>
<keyword evidence="1" id="KW-1133">Transmembrane helix</keyword>
<proteinExistence type="predicted"/>
<protein>
    <submittedName>
        <fullName evidence="2">Sigma-E processing peptidase SpoIIGA</fullName>
    </submittedName>
</protein>
<dbReference type="NCBIfam" id="TIGR02854">
    <property type="entry name" value="spore_II_GA"/>
    <property type="match status" value="1"/>
</dbReference>
<dbReference type="Proteomes" id="UP001501510">
    <property type="component" value="Unassembled WGS sequence"/>
</dbReference>
<feature type="transmembrane region" description="Helical" evidence="1">
    <location>
        <begin position="88"/>
        <end position="106"/>
    </location>
</feature>
<feature type="transmembrane region" description="Helical" evidence="1">
    <location>
        <begin position="6"/>
        <end position="22"/>
    </location>
</feature>